<reference evidence="3" key="1">
    <citation type="submission" date="2021-02" db="EMBL/GenBank/DDBJ databases">
        <title>Copper resistance gene diversity in local Xanthomonas species at agrochemical polluted sites in Trinidad, Trinidad and Tobago.</title>
        <authorList>
            <person name="Ramnarine S.D.B.J."/>
            <person name="Ramsubhag A."/>
            <person name="Jayaraman J."/>
        </authorList>
    </citation>
    <scope>NUCLEOTIDE SEQUENCE</scope>
    <source>
        <strain evidence="3">CaNP6A</strain>
    </source>
</reference>
<keyword evidence="4" id="KW-1185">Reference proteome</keyword>
<gene>
    <name evidence="3" type="ORF">JWH11_08035</name>
</gene>
<protein>
    <recommendedName>
        <fullName evidence="2">MoxR-vWA-beta-propeller ternary system domain-containing protein</fullName>
    </recommendedName>
</protein>
<dbReference type="InterPro" id="IPR045547">
    <property type="entry name" value="bpX6"/>
</dbReference>
<dbReference type="EMBL" id="JAFFQI010000188">
    <property type="protein sequence ID" value="MCD0266392.1"/>
    <property type="molecule type" value="Genomic_DNA"/>
</dbReference>
<dbReference type="Pfam" id="PF19922">
    <property type="entry name" value="bpX6"/>
    <property type="match status" value="1"/>
</dbReference>
<evidence type="ECO:0000313" key="3">
    <source>
        <dbReference type="EMBL" id="MCD0266392.1"/>
    </source>
</evidence>
<evidence type="ECO:0000256" key="1">
    <source>
        <dbReference type="SAM" id="MobiDB-lite"/>
    </source>
</evidence>
<evidence type="ECO:0000259" key="2">
    <source>
        <dbReference type="Pfam" id="PF19922"/>
    </source>
</evidence>
<sequence length="903" mass="98293">MADLASLASDATVRHPLWRGSQLAAALWFSADWLSPAQRLDKLVAAWQPGSRAFRFAEGDVLCFDQPVPLLCEQAPGLVLCQRHGRLCSGALTASEAAALPAADLHLVQGARVIALQWQQAQALDPAAAIDLAGYRLQTTYDLCVRDVPLDLQRLRGTPLRELLGEAVPPANAERDAVLRTLRTQRPDAGEHNLWQRTLARLAAALRAERTPAMRGSESGSADAAAGPQTLPPRQPPVTVSAWRSRLARALMATRMAGLVGQRQAAYLRRMMRQFERGDLEEALRSALPVDGEDGSLGQAFGVPGRRDALRLSQQRGAGASIGLGEELQAHLRATYRNAFARLDREGQIDRAVFVLAELLNARQEALDYLVKHARCHQAAELALGWDMPPAMIIRLLMLAGDHARAVQVARRDDAFAAAIQLLREREPALAAALRLEWGQALVQAGDWLAAVDVVWPLREARAQATRWLLAAEQAGSTLGARALVKRALLLPDTLEQYAERLATLADPTSDPAPRSEMALAMLAAAPRSAGMRQLARHLLPAIAADQAHARNSLSAGDLTKLLKLANDPLLDADVPAWAGQVPERRTALWEAVTVLRLQAPEAGLAPIHDAVALPDRRYLLALGEVGAAVVDARGRLLRRYPVPAFRLVLGDSGQVALAVAPRERTSSVHRLDLVGHSVHDLGRIALQYAAPGYNGIGWSIVVDDRLLVVDTHSDLHSVLWHVGDLPGPVVAAGFFSDFEVYLVQAGEQLQDWTYALPARRLRARASLTLDPDRPVFAHRIGSVQQPQVRTDPDGDICLHYGDAHSPRRCRLHRHATGADELAGSSIMALQWGFLVGLHWPHGSRYWVVRHRDGSVVAALDWPAGAEVKLREQAGHLLLHDDQGRLLDLQTDRSLAHAISFLG</sequence>
<organism evidence="3 4">
    <name type="scientific">Xanthomonas melonis</name>
    <dbReference type="NCBI Taxonomy" id="56456"/>
    <lineage>
        <taxon>Bacteria</taxon>
        <taxon>Pseudomonadati</taxon>
        <taxon>Pseudomonadota</taxon>
        <taxon>Gammaproteobacteria</taxon>
        <taxon>Lysobacterales</taxon>
        <taxon>Lysobacteraceae</taxon>
        <taxon>Xanthomonas</taxon>
    </lineage>
</organism>
<feature type="region of interest" description="Disordered" evidence="1">
    <location>
        <begin position="210"/>
        <end position="238"/>
    </location>
</feature>
<dbReference type="Proteomes" id="UP001430396">
    <property type="component" value="Unassembled WGS sequence"/>
</dbReference>
<dbReference type="RefSeq" id="WP_230434759.1">
    <property type="nucleotide sequence ID" value="NZ_JAFFQI010000188.1"/>
</dbReference>
<name>A0ABS8NTI7_9XANT</name>
<feature type="compositionally biased region" description="Low complexity" evidence="1">
    <location>
        <begin position="216"/>
        <end position="227"/>
    </location>
</feature>
<accession>A0ABS8NTI7</accession>
<comment type="caution">
    <text evidence="3">The sequence shown here is derived from an EMBL/GenBank/DDBJ whole genome shotgun (WGS) entry which is preliminary data.</text>
</comment>
<evidence type="ECO:0000313" key="4">
    <source>
        <dbReference type="Proteomes" id="UP001430396"/>
    </source>
</evidence>
<proteinExistence type="predicted"/>
<feature type="domain" description="MoxR-vWA-beta-propeller ternary system" evidence="2">
    <location>
        <begin position="13"/>
        <end position="180"/>
    </location>
</feature>